<dbReference type="PANTHER" id="PTHR47968">
    <property type="entry name" value="CENTROMERE PROTEIN E"/>
    <property type="match status" value="1"/>
</dbReference>
<accession>A0A2N9IYY9</accession>
<dbReference type="GO" id="GO:0003777">
    <property type="term" value="F:microtubule motor activity"/>
    <property type="evidence" value="ECO:0007669"/>
    <property type="project" value="InterPro"/>
</dbReference>
<dbReference type="PROSITE" id="PS50067">
    <property type="entry name" value="KINESIN_MOTOR_2"/>
    <property type="match status" value="1"/>
</dbReference>
<dbReference type="InterPro" id="IPR036961">
    <property type="entry name" value="Kinesin_motor_dom_sf"/>
</dbReference>
<dbReference type="Gene3D" id="3.40.850.10">
    <property type="entry name" value="Kinesin motor domain"/>
    <property type="match status" value="1"/>
</dbReference>
<feature type="compositionally biased region" description="Polar residues" evidence="10">
    <location>
        <begin position="714"/>
        <end position="733"/>
    </location>
</feature>
<feature type="region of interest" description="Disordered" evidence="10">
    <location>
        <begin position="714"/>
        <end position="738"/>
    </location>
</feature>
<sequence length="973" mass="109612">MNGEELMQGDLPSPRSSGMNAQEEKIFVSIRVRPLNEKEITRNEVSDWECINNTTILFKHSMPDRAMFPSAYSYDRVFGNDTPTKQVYEEGARAVALSAVGGINSSIFAYGQTSSGKTYTMSGVTEYAVADIYNYMDMHKERKYVLKFSAMEIYNEAVRDLLSSDNGPLRLLDDPEKGTVVERLTEVTLKDWNHLQELLSICEAERRIGETSLNETSSRSHQILRLTIESSACEYKDTGNSSILAATVNFVDLAGSERASQTSSAGARLKEGSHINRSLLTLGTVIRKLSKGRNGHVPYRDSKLTRILQNSLGGNARTAIICTMSPARSHVEQSRNTLLFASCAKEVATNAHVNVMMSDKAMVKQLQRELAKLENELKSLLSGSITYDLASILKEKDLLIEKMDHEVKELKQQLDLAQSQVDNRQQSDGEDRVLRIRQYPVSESFNTSKDFNRADMLNSSKHYLQLPEVAEENFLMNESTPEFFGPDPHQGWEEIAQRANTESEDNCKEVRCIEVEESRMDKKIGPEEKVGQLPLREVMNEDAVTSTQKGTKETISDDAIKYPLKGPKAMKEDAVSYPQKQTEKVMNEDAVSSLENEAKELGNANVDYTYDDLKQKIMSMQKAINCLISFCPSDQSPCSSEGYMPNTGGLKLVRSRSCKPNLMTMPSYHCSEKTERNRSTIPPGLAKDFPGRPEGSHHKIVASKFGANIGNLSRKSSQDSFTSDFSESQNSDNYDSDDTRSILSFATGSNISTSRPKKKSVQKAVSVMSYRDNVKDAGLDKVHSGLQPDSNWPFEFERQRGAIIELWDECNVPLVHRTYFFLLFKGEPSDSVYMEVEYRRLSFLKYTFSHGTSIKTESDQTLTPASSAKTLNRERAMLSRKVKKKFSRKERELLYEKWGIKLKTKRRGLQLACRLWKNTKDMNHINESASLVANLMGFVESGQAPKEIFGLSFLPRPVTQRVFSWKHNLSTVS</sequence>
<dbReference type="GO" id="GO:0007018">
    <property type="term" value="P:microtubule-based movement"/>
    <property type="evidence" value="ECO:0007669"/>
    <property type="project" value="InterPro"/>
</dbReference>
<dbReference type="SMART" id="SM00129">
    <property type="entry name" value="KISc"/>
    <property type="match status" value="1"/>
</dbReference>
<protein>
    <recommendedName>
        <fullName evidence="8">Kinesin-like protein</fullName>
    </recommendedName>
</protein>
<evidence type="ECO:0000256" key="8">
    <source>
        <dbReference type="RuleBase" id="RU000394"/>
    </source>
</evidence>
<dbReference type="FunFam" id="3.40.850.10:FF:000016">
    <property type="entry name" value="Kinesin-like protein"/>
    <property type="match status" value="1"/>
</dbReference>
<dbReference type="InterPro" id="IPR027417">
    <property type="entry name" value="P-loop_NTPase"/>
</dbReference>
<dbReference type="EMBL" id="OIVN01006275">
    <property type="protein sequence ID" value="SPD29555.1"/>
    <property type="molecule type" value="Genomic_DNA"/>
</dbReference>
<keyword evidence="3 7" id="KW-0547">Nucleotide-binding</keyword>
<dbReference type="PANTHER" id="PTHR47968:SF54">
    <property type="entry name" value="KINESIN-LIKE PROTEIN NACK2"/>
    <property type="match status" value="1"/>
</dbReference>
<keyword evidence="6 7" id="KW-0505">Motor protein</keyword>
<keyword evidence="2 8" id="KW-0493">Microtubule</keyword>
<name>A0A2N9IYY9_FAGSY</name>
<dbReference type="InterPro" id="IPR019821">
    <property type="entry name" value="Kinesin_motor_CS"/>
</dbReference>
<dbReference type="GO" id="GO:0008017">
    <property type="term" value="F:microtubule binding"/>
    <property type="evidence" value="ECO:0007669"/>
    <property type="project" value="InterPro"/>
</dbReference>
<evidence type="ECO:0000313" key="12">
    <source>
        <dbReference type="EMBL" id="SPD29555.1"/>
    </source>
</evidence>
<dbReference type="InterPro" id="IPR027640">
    <property type="entry name" value="Kinesin-like_fam"/>
</dbReference>
<proteinExistence type="inferred from homology"/>
<dbReference type="Pfam" id="PF11995">
    <property type="entry name" value="DUF3490"/>
    <property type="match status" value="1"/>
</dbReference>
<evidence type="ECO:0000256" key="2">
    <source>
        <dbReference type="ARBA" id="ARBA00022701"/>
    </source>
</evidence>
<keyword evidence="4 7" id="KW-0067">ATP-binding</keyword>
<evidence type="ECO:0000256" key="7">
    <source>
        <dbReference type="PROSITE-ProRule" id="PRU00283"/>
    </source>
</evidence>
<reference evidence="12" key="1">
    <citation type="submission" date="2018-02" db="EMBL/GenBank/DDBJ databases">
        <authorList>
            <person name="Cohen D.B."/>
            <person name="Kent A.D."/>
        </authorList>
    </citation>
    <scope>NUCLEOTIDE SEQUENCE</scope>
</reference>
<evidence type="ECO:0000256" key="9">
    <source>
        <dbReference type="SAM" id="Coils"/>
    </source>
</evidence>
<gene>
    <name evidence="12" type="ORF">FSB_LOCUS57437</name>
</gene>
<evidence type="ECO:0000256" key="5">
    <source>
        <dbReference type="ARBA" id="ARBA00023054"/>
    </source>
</evidence>
<feature type="domain" description="Kinesin motor" evidence="11">
    <location>
        <begin position="25"/>
        <end position="347"/>
    </location>
</feature>
<evidence type="ECO:0000256" key="1">
    <source>
        <dbReference type="ARBA" id="ARBA00007310"/>
    </source>
</evidence>
<dbReference type="AlphaFoldDB" id="A0A2N9IYY9"/>
<evidence type="ECO:0000259" key="11">
    <source>
        <dbReference type="PROSITE" id="PS50067"/>
    </source>
</evidence>
<dbReference type="PROSITE" id="PS00411">
    <property type="entry name" value="KINESIN_MOTOR_1"/>
    <property type="match status" value="1"/>
</dbReference>
<feature type="coiled-coil region" evidence="9">
    <location>
        <begin position="356"/>
        <end position="427"/>
    </location>
</feature>
<dbReference type="CDD" id="cd01374">
    <property type="entry name" value="KISc_CENP_E"/>
    <property type="match status" value="1"/>
</dbReference>
<organism evidence="12">
    <name type="scientific">Fagus sylvatica</name>
    <name type="common">Beechnut</name>
    <dbReference type="NCBI Taxonomy" id="28930"/>
    <lineage>
        <taxon>Eukaryota</taxon>
        <taxon>Viridiplantae</taxon>
        <taxon>Streptophyta</taxon>
        <taxon>Embryophyta</taxon>
        <taxon>Tracheophyta</taxon>
        <taxon>Spermatophyta</taxon>
        <taxon>Magnoliopsida</taxon>
        <taxon>eudicotyledons</taxon>
        <taxon>Gunneridae</taxon>
        <taxon>Pentapetalae</taxon>
        <taxon>rosids</taxon>
        <taxon>fabids</taxon>
        <taxon>Fagales</taxon>
        <taxon>Fagaceae</taxon>
        <taxon>Fagus</taxon>
    </lineage>
</organism>
<dbReference type="InterPro" id="IPR001752">
    <property type="entry name" value="Kinesin_motor_dom"/>
</dbReference>
<dbReference type="InterPro" id="IPR021881">
    <property type="entry name" value="NACK_C"/>
</dbReference>
<evidence type="ECO:0000256" key="3">
    <source>
        <dbReference type="ARBA" id="ARBA00022741"/>
    </source>
</evidence>
<dbReference type="Pfam" id="PF00225">
    <property type="entry name" value="Kinesin"/>
    <property type="match status" value="1"/>
</dbReference>
<feature type="region of interest" description="Disordered" evidence="10">
    <location>
        <begin position="1"/>
        <end position="20"/>
    </location>
</feature>
<keyword evidence="5 9" id="KW-0175">Coiled coil</keyword>
<comment type="similarity">
    <text evidence="1">Belongs to the TRAFAC class myosin-kinesin ATPase superfamily. Kinesin family. KIN-7 subfamily.</text>
</comment>
<evidence type="ECO:0000256" key="4">
    <source>
        <dbReference type="ARBA" id="ARBA00022840"/>
    </source>
</evidence>
<feature type="binding site" evidence="7">
    <location>
        <begin position="111"/>
        <end position="118"/>
    </location>
    <ligand>
        <name>ATP</name>
        <dbReference type="ChEBI" id="CHEBI:30616"/>
    </ligand>
</feature>
<dbReference type="PRINTS" id="PR00380">
    <property type="entry name" value="KINESINHEAVY"/>
</dbReference>
<dbReference type="GO" id="GO:0005874">
    <property type="term" value="C:microtubule"/>
    <property type="evidence" value="ECO:0007669"/>
    <property type="project" value="UniProtKB-KW"/>
</dbReference>
<dbReference type="SUPFAM" id="SSF52540">
    <property type="entry name" value="P-loop containing nucleoside triphosphate hydrolases"/>
    <property type="match status" value="1"/>
</dbReference>
<evidence type="ECO:0000256" key="10">
    <source>
        <dbReference type="SAM" id="MobiDB-lite"/>
    </source>
</evidence>
<evidence type="ECO:0000256" key="6">
    <source>
        <dbReference type="ARBA" id="ARBA00023175"/>
    </source>
</evidence>
<dbReference type="GO" id="GO:0005524">
    <property type="term" value="F:ATP binding"/>
    <property type="evidence" value="ECO:0007669"/>
    <property type="project" value="UniProtKB-UniRule"/>
</dbReference>